<protein>
    <submittedName>
        <fullName evidence="2">Pyridoxamine 5'-phosphate oxidase family protein</fullName>
    </submittedName>
</protein>
<reference evidence="2" key="1">
    <citation type="submission" date="2020-12" db="EMBL/GenBank/DDBJ databases">
        <title>Bacterial taxonomy.</title>
        <authorList>
            <person name="Pan X."/>
        </authorList>
    </citation>
    <scope>NUCLEOTIDE SEQUENCE</scope>
    <source>
        <strain evidence="2">M0105</strain>
    </source>
</reference>
<feature type="domain" description="Pyridoxamine 5'-phosphate oxidase Alr4036 family FMN-binding" evidence="1">
    <location>
        <begin position="28"/>
        <end position="104"/>
    </location>
</feature>
<dbReference type="GO" id="GO:0010181">
    <property type="term" value="F:FMN binding"/>
    <property type="evidence" value="ECO:0007669"/>
    <property type="project" value="InterPro"/>
</dbReference>
<sequence>MTTSHPSPDGLAEIAAEAWCRLARGAADRRTSFHRMQVATLGHQGWPELRTVILREVDEPARRVAFHTDRRSAKAAEIAADGRVALHLWDTRAELQLRLWGQAALETEGSAVEAAWSKLTTRQRDVYGAPHAPGAVLSAPDEADPPHAGADARGAFALVQVTIARFEWLQLRGAGHRRARFDWRKEWQGRWLAP</sequence>
<evidence type="ECO:0000313" key="2">
    <source>
        <dbReference type="EMBL" id="MBK0397959.1"/>
    </source>
</evidence>
<dbReference type="SUPFAM" id="SSF50475">
    <property type="entry name" value="FMN-binding split barrel"/>
    <property type="match status" value="1"/>
</dbReference>
<gene>
    <name evidence="2" type="ORF">H0I76_02050</name>
</gene>
<dbReference type="Gene3D" id="2.30.110.10">
    <property type="entry name" value="Electron Transport, Fmn-binding Protein, Chain A"/>
    <property type="match status" value="1"/>
</dbReference>
<organism evidence="2 3">
    <name type="scientific">Thermohalobaculum xanthum</name>
    <dbReference type="NCBI Taxonomy" id="2753746"/>
    <lineage>
        <taxon>Bacteria</taxon>
        <taxon>Pseudomonadati</taxon>
        <taxon>Pseudomonadota</taxon>
        <taxon>Alphaproteobacteria</taxon>
        <taxon>Rhodobacterales</taxon>
        <taxon>Paracoccaceae</taxon>
        <taxon>Thermohalobaculum</taxon>
    </lineage>
</organism>
<keyword evidence="3" id="KW-1185">Reference proteome</keyword>
<dbReference type="Pfam" id="PF12766">
    <property type="entry name" value="Pyridox_oxase_2"/>
    <property type="match status" value="1"/>
</dbReference>
<evidence type="ECO:0000259" key="1">
    <source>
        <dbReference type="Pfam" id="PF12766"/>
    </source>
</evidence>
<name>A0A8J7M5R6_9RHOB</name>
<dbReference type="Proteomes" id="UP000655420">
    <property type="component" value="Unassembled WGS sequence"/>
</dbReference>
<comment type="caution">
    <text evidence="2">The sequence shown here is derived from an EMBL/GenBank/DDBJ whole genome shotgun (WGS) entry which is preliminary data.</text>
</comment>
<proteinExistence type="predicted"/>
<dbReference type="InterPro" id="IPR012349">
    <property type="entry name" value="Split_barrel_FMN-bd"/>
</dbReference>
<dbReference type="AlphaFoldDB" id="A0A8J7M5R6"/>
<dbReference type="InterPro" id="IPR024624">
    <property type="entry name" value="Pyridox_Oxase_Alr4036_FMN-bd"/>
</dbReference>
<dbReference type="RefSeq" id="WP_200606325.1">
    <property type="nucleotide sequence ID" value="NZ_JAEHHL010000001.1"/>
</dbReference>
<evidence type="ECO:0000313" key="3">
    <source>
        <dbReference type="Proteomes" id="UP000655420"/>
    </source>
</evidence>
<dbReference type="EMBL" id="JAEHHL010000001">
    <property type="protein sequence ID" value="MBK0397959.1"/>
    <property type="molecule type" value="Genomic_DNA"/>
</dbReference>
<accession>A0A8J7M5R6</accession>